<accession>A0A918RJ33</accession>
<dbReference type="Pfam" id="PF13340">
    <property type="entry name" value="DUF4096"/>
    <property type="match status" value="1"/>
</dbReference>
<feature type="region of interest" description="Disordered" evidence="1">
    <location>
        <begin position="137"/>
        <end position="181"/>
    </location>
</feature>
<evidence type="ECO:0000313" key="3">
    <source>
        <dbReference type="EMBL" id="GGZ98247.1"/>
    </source>
</evidence>
<feature type="compositionally biased region" description="Basic residues" evidence="1">
    <location>
        <begin position="137"/>
        <end position="166"/>
    </location>
</feature>
<feature type="domain" description="Insertion element IS402-like" evidence="2">
    <location>
        <begin position="13"/>
        <end position="87"/>
    </location>
</feature>
<dbReference type="InterPro" id="IPR025161">
    <property type="entry name" value="IS402-like_dom"/>
</dbReference>
<evidence type="ECO:0000313" key="4">
    <source>
        <dbReference type="Proteomes" id="UP000634660"/>
    </source>
</evidence>
<gene>
    <name evidence="3" type="ORF">GCM10010371_67500</name>
</gene>
<dbReference type="Proteomes" id="UP000634660">
    <property type="component" value="Unassembled WGS sequence"/>
</dbReference>
<evidence type="ECO:0000259" key="2">
    <source>
        <dbReference type="Pfam" id="PF13340"/>
    </source>
</evidence>
<organism evidence="3 4">
    <name type="scientific">Streptomyces subrutilus</name>
    <dbReference type="NCBI Taxonomy" id="36818"/>
    <lineage>
        <taxon>Bacteria</taxon>
        <taxon>Bacillati</taxon>
        <taxon>Actinomycetota</taxon>
        <taxon>Actinomycetes</taxon>
        <taxon>Kitasatosporales</taxon>
        <taxon>Streptomycetaceae</taxon>
        <taxon>Streptomyces</taxon>
    </lineage>
</organism>
<evidence type="ECO:0000256" key="1">
    <source>
        <dbReference type="SAM" id="MobiDB-lite"/>
    </source>
</evidence>
<name>A0A918RJ33_9ACTN</name>
<protein>
    <submittedName>
        <fullName evidence="3">Transposase</fullName>
    </submittedName>
</protein>
<comment type="caution">
    <text evidence="3">The sequence shown here is derived from an EMBL/GenBank/DDBJ whole genome shotgun (WGS) entry which is preliminary data.</text>
</comment>
<dbReference type="PANTHER" id="PTHR30007">
    <property type="entry name" value="PHP DOMAIN PROTEIN"/>
    <property type="match status" value="1"/>
</dbReference>
<dbReference type="PANTHER" id="PTHR30007:SF0">
    <property type="entry name" value="TRANSPOSASE"/>
    <property type="match status" value="1"/>
</dbReference>
<reference evidence="3" key="1">
    <citation type="journal article" date="2014" name="Int. J. Syst. Evol. Microbiol.">
        <title>Complete genome sequence of Corynebacterium casei LMG S-19264T (=DSM 44701T), isolated from a smear-ripened cheese.</title>
        <authorList>
            <consortium name="US DOE Joint Genome Institute (JGI-PGF)"/>
            <person name="Walter F."/>
            <person name="Albersmeier A."/>
            <person name="Kalinowski J."/>
            <person name="Ruckert C."/>
        </authorList>
    </citation>
    <scope>NUCLEOTIDE SEQUENCE</scope>
    <source>
        <strain evidence="3">JCM 4834</strain>
    </source>
</reference>
<reference evidence="3" key="2">
    <citation type="submission" date="2020-09" db="EMBL/GenBank/DDBJ databases">
        <authorList>
            <person name="Sun Q."/>
            <person name="Ohkuma M."/>
        </authorList>
    </citation>
    <scope>NUCLEOTIDE SEQUENCE</scope>
    <source>
        <strain evidence="3">JCM 4834</strain>
    </source>
</reference>
<proteinExistence type="predicted"/>
<sequence length="285" mass="32807">MARRRCYPSDTFDDEWALIEPLLPVPACETPRGGRPERHPRREIVDAIRYVVDTGCKWRALPKDFPPWRTCYNFMARWAAAGVIGQIRDQLRKRVRRDMGRAPGAVATIIDSQSVKAAETVGRDSRGYDAAKKINGRKRHPCRRHQGPAAVRHGHSGRRDRPRRRERGAVPATVDAPGDHDRLGRLRLRRTAGDLAKKYLNLTVKTVSRPKDAVGFVVLPRRWVVERSAAWVMHARRHARTRYERLVQHSETLITWAAITLMTRRITRRQSRRAAQPLSREHARA</sequence>
<dbReference type="AlphaFoldDB" id="A0A918RJ33"/>
<dbReference type="EMBL" id="BMVX01000047">
    <property type="protein sequence ID" value="GGZ98247.1"/>
    <property type="molecule type" value="Genomic_DNA"/>
</dbReference>